<dbReference type="InterPro" id="IPR039605">
    <property type="entry name" value="AHL"/>
</dbReference>
<comment type="caution">
    <text evidence="10">The sequence shown here is derived from an EMBL/GenBank/DDBJ whole genome shotgun (WGS) entry which is preliminary data.</text>
</comment>
<dbReference type="Pfam" id="PF03479">
    <property type="entry name" value="PCC"/>
    <property type="match status" value="1"/>
</dbReference>
<feature type="region of interest" description="Disordered" evidence="8">
    <location>
        <begin position="1"/>
        <end position="168"/>
    </location>
</feature>
<evidence type="ECO:0000313" key="10">
    <source>
        <dbReference type="EMBL" id="RXH97023.1"/>
    </source>
</evidence>
<dbReference type="EMBL" id="RDQH01000332">
    <property type="protein sequence ID" value="RXH97023.1"/>
    <property type="molecule type" value="Genomic_DNA"/>
</dbReference>
<name>A0A498JSY5_MALDO</name>
<feature type="compositionally biased region" description="Basic residues" evidence="8">
    <location>
        <begin position="101"/>
        <end position="110"/>
    </location>
</feature>
<keyword evidence="11" id="KW-1185">Reference proteome</keyword>
<keyword evidence="5 7" id="KW-0804">Transcription</keyword>
<proteinExistence type="predicted"/>
<evidence type="ECO:0000256" key="8">
    <source>
        <dbReference type="SAM" id="MobiDB-lite"/>
    </source>
</evidence>
<dbReference type="SMART" id="SM00384">
    <property type="entry name" value="AT_hook"/>
    <property type="match status" value="2"/>
</dbReference>
<dbReference type="GO" id="GO:0005634">
    <property type="term" value="C:nucleus"/>
    <property type="evidence" value="ECO:0007669"/>
    <property type="project" value="UniProtKB-SubCell"/>
</dbReference>
<organism evidence="10 11">
    <name type="scientific">Malus domestica</name>
    <name type="common">Apple</name>
    <name type="synonym">Pyrus malus</name>
    <dbReference type="NCBI Taxonomy" id="3750"/>
    <lineage>
        <taxon>Eukaryota</taxon>
        <taxon>Viridiplantae</taxon>
        <taxon>Streptophyta</taxon>
        <taxon>Embryophyta</taxon>
        <taxon>Tracheophyta</taxon>
        <taxon>Spermatophyta</taxon>
        <taxon>Magnoliopsida</taxon>
        <taxon>eudicotyledons</taxon>
        <taxon>Gunneridae</taxon>
        <taxon>Pentapetalae</taxon>
        <taxon>rosids</taxon>
        <taxon>fabids</taxon>
        <taxon>Rosales</taxon>
        <taxon>Rosaceae</taxon>
        <taxon>Amygdaloideae</taxon>
        <taxon>Maleae</taxon>
        <taxon>Malus</taxon>
    </lineage>
</organism>
<accession>A0A498JSY5</accession>
<evidence type="ECO:0000256" key="5">
    <source>
        <dbReference type="ARBA" id="ARBA00023163"/>
    </source>
</evidence>
<dbReference type="InterPro" id="IPR017956">
    <property type="entry name" value="AT_hook_DNA-bd_motif"/>
</dbReference>
<comment type="subcellular location">
    <subcellularLocation>
        <location evidence="2 7">Nucleus</location>
    </subcellularLocation>
</comment>
<comment type="domain">
    <text evidence="7">The PPC domain mediates interactions between AHL proteins.</text>
</comment>
<feature type="compositionally biased region" description="Polar residues" evidence="8">
    <location>
        <begin position="27"/>
        <end position="42"/>
    </location>
</feature>
<feature type="compositionally biased region" description="Polar residues" evidence="8">
    <location>
        <begin position="121"/>
        <end position="131"/>
    </location>
</feature>
<dbReference type="Gene3D" id="3.30.1330.80">
    <property type="entry name" value="Hypothetical protein, similar to alpha- acetolactate decarboxylase, domain 2"/>
    <property type="match status" value="1"/>
</dbReference>
<dbReference type="AlphaFoldDB" id="A0A498JSY5"/>
<dbReference type="CDD" id="cd11378">
    <property type="entry name" value="DUF296"/>
    <property type="match status" value="1"/>
</dbReference>
<keyword evidence="6 7" id="KW-0539">Nucleus</keyword>
<dbReference type="GO" id="GO:0003680">
    <property type="term" value="F:minor groove of adenine-thymine-rich DNA binding"/>
    <property type="evidence" value="ECO:0007669"/>
    <property type="project" value="UniProtKB-UniRule"/>
</dbReference>
<keyword evidence="4 7" id="KW-0238">DNA-binding</keyword>
<dbReference type="FunFam" id="3.30.1330.80:FF:000003">
    <property type="entry name" value="AT-hook motif nuclear-localized protein 1-like"/>
    <property type="match status" value="1"/>
</dbReference>
<dbReference type="PANTHER" id="PTHR31500:SF51">
    <property type="entry name" value="AT-HOOK MOTIF NUCLEAR-LOCALIZED PROTEIN 8"/>
    <property type="match status" value="1"/>
</dbReference>
<evidence type="ECO:0000256" key="3">
    <source>
        <dbReference type="ARBA" id="ARBA00023015"/>
    </source>
</evidence>
<dbReference type="PROSITE" id="PS51742">
    <property type="entry name" value="PPC"/>
    <property type="match status" value="1"/>
</dbReference>
<evidence type="ECO:0000256" key="6">
    <source>
        <dbReference type="ARBA" id="ARBA00023242"/>
    </source>
</evidence>
<evidence type="ECO:0000256" key="7">
    <source>
        <dbReference type="RuleBase" id="RU367031"/>
    </source>
</evidence>
<dbReference type="SUPFAM" id="SSF117856">
    <property type="entry name" value="AF0104/ALDC/Ptd012-like"/>
    <property type="match status" value="1"/>
</dbReference>
<keyword evidence="3 7" id="KW-0805">Transcription regulation</keyword>
<reference evidence="10 11" key="1">
    <citation type="submission" date="2018-10" db="EMBL/GenBank/DDBJ databases">
        <title>A high-quality apple genome assembly.</title>
        <authorList>
            <person name="Hu J."/>
        </authorList>
    </citation>
    <scope>NUCLEOTIDE SEQUENCE [LARGE SCALE GENOMIC DNA]</scope>
    <source>
        <strain evidence="11">cv. HFTH1</strain>
        <tissue evidence="10">Young leaf</tissue>
    </source>
</reference>
<protein>
    <recommendedName>
        <fullName evidence="7">AT-hook motif nuclear-localized protein</fullName>
    </recommendedName>
</protein>
<evidence type="ECO:0000256" key="2">
    <source>
        <dbReference type="ARBA" id="ARBA00004123"/>
    </source>
</evidence>
<dbReference type="InterPro" id="IPR005175">
    <property type="entry name" value="PPC_dom"/>
</dbReference>
<dbReference type="PANTHER" id="PTHR31500">
    <property type="entry name" value="AT-HOOK MOTIF NUCLEAR-LOCALIZED PROTEIN 9"/>
    <property type="match status" value="1"/>
</dbReference>
<gene>
    <name evidence="10" type="ORF">DVH24_035691</name>
</gene>
<feature type="region of interest" description="Disordered" evidence="8">
    <location>
        <begin position="299"/>
        <end position="350"/>
    </location>
</feature>
<sequence>MDSRDVPQQQPPQPPQQPNMMVGLPSYPTSMPTAGINPNSGSMMGGPNPGRFPFNAVAQQQQQPTSKPQMDSLSPSPYDGTLRPCGSGGGFNIDSSSASAAKKKRGRPRKYSPDGNIALGLTSTQIPSSASAAAGTHGESSGTMSSDPPAKKNRGRPPGSGKKQLDALGAGGVGFTPHVIMVQAGEDIAAKVMAFSQQGPRTVCILSANGAICNVTLRQPAMSGGTVTYEGRYEIISLSGSYLFSENNGNRSRSGGLSVSLAGSDGQVLGGGVAGMLMAASPVQVIVGSFIADGKKSNSNLVKSGTSSPPASQMLNFGAPMTAASPSSQGGGSSESSDENGSSPLNNSNRGPVLYSNANQPIHNMQMYQLWGQAQHWLTVFSFISCRGICSGPYFLLLAGSLAGFRLSKSALPPLGQLICSVSMACLVLPISMLKKRCMGTRLQGYRPLTKDRYGNSENPVIVVVGKEKKEFLVDPFVLEENPFRVLMETMNKDKKVENFDDRTGKGSRMIFVDVDSILFEHMLWLMYNDCSSLFELNLKEIIDFYAQDY</sequence>
<evidence type="ECO:0000313" key="11">
    <source>
        <dbReference type="Proteomes" id="UP000290289"/>
    </source>
</evidence>
<evidence type="ECO:0000256" key="4">
    <source>
        <dbReference type="ARBA" id="ARBA00023125"/>
    </source>
</evidence>
<evidence type="ECO:0000256" key="1">
    <source>
        <dbReference type="ARBA" id="ARBA00003687"/>
    </source>
</evidence>
<feature type="domain" description="PPC" evidence="9">
    <location>
        <begin position="171"/>
        <end position="312"/>
    </location>
</feature>
<dbReference type="Proteomes" id="UP000290289">
    <property type="component" value="Chromosome 6"/>
</dbReference>
<evidence type="ECO:0000259" key="9">
    <source>
        <dbReference type="PROSITE" id="PS51742"/>
    </source>
</evidence>
<feature type="compositionally biased region" description="Polar residues" evidence="8">
    <location>
        <begin position="64"/>
        <end position="75"/>
    </location>
</feature>
<feature type="compositionally biased region" description="Polar residues" evidence="8">
    <location>
        <begin position="299"/>
        <end position="315"/>
    </location>
</feature>
<comment type="function">
    <text evidence="1 7">Transcription factor that specifically binds AT-rich DNA sequences related to the nuclear matrix attachment regions (MARs).</text>
</comment>